<gene>
    <name evidence="5" type="ORF">A2242_02775</name>
</gene>
<evidence type="ECO:0000313" key="6">
    <source>
        <dbReference type="Proteomes" id="UP000178925"/>
    </source>
</evidence>
<evidence type="ECO:0000256" key="3">
    <source>
        <dbReference type="SAM" id="Phobius"/>
    </source>
</evidence>
<name>A0A1F5SLZ0_9BACT</name>
<feature type="domain" description="LamG-like jellyroll fold" evidence="4">
    <location>
        <begin position="1347"/>
        <end position="1480"/>
    </location>
</feature>
<evidence type="ECO:0000256" key="2">
    <source>
        <dbReference type="ARBA" id="ARBA00023157"/>
    </source>
</evidence>
<feature type="domain" description="LamG-like jellyroll fold" evidence="4">
    <location>
        <begin position="907"/>
        <end position="1040"/>
    </location>
</feature>
<dbReference type="EMBL" id="MFGC01000023">
    <property type="protein sequence ID" value="OGF27728.1"/>
    <property type="molecule type" value="Genomic_DNA"/>
</dbReference>
<feature type="domain" description="LamG-like jellyroll fold" evidence="4">
    <location>
        <begin position="253"/>
        <end position="387"/>
    </location>
</feature>
<keyword evidence="3" id="KW-1133">Transmembrane helix</keyword>
<feature type="domain" description="LamG-like jellyroll fold" evidence="4">
    <location>
        <begin position="709"/>
        <end position="832"/>
    </location>
</feature>
<dbReference type="PANTHER" id="PTHR42535:SF2">
    <property type="entry name" value="CHROMOSOME UNDETERMINED SCAFFOLD_146, WHOLE GENOME SHOTGUN SEQUENCE"/>
    <property type="match status" value="1"/>
</dbReference>
<organism evidence="5 6">
    <name type="scientific">Candidatus Falkowbacteria bacterium RIFOXYA2_FULL_47_9</name>
    <dbReference type="NCBI Taxonomy" id="1797995"/>
    <lineage>
        <taxon>Bacteria</taxon>
        <taxon>Candidatus Falkowiibacteriota</taxon>
    </lineage>
</organism>
<feature type="domain" description="LamG-like jellyroll fold" evidence="4">
    <location>
        <begin position="474"/>
        <end position="608"/>
    </location>
</feature>
<dbReference type="InterPro" id="IPR018765">
    <property type="entry name" value="DUF2341"/>
</dbReference>
<evidence type="ECO:0000256" key="1">
    <source>
        <dbReference type="ARBA" id="ARBA00022729"/>
    </source>
</evidence>
<keyword evidence="3" id="KW-0472">Membrane</keyword>
<dbReference type="InterPro" id="IPR013320">
    <property type="entry name" value="ConA-like_dom_sf"/>
</dbReference>
<dbReference type="Gene3D" id="2.60.120.200">
    <property type="match status" value="7"/>
</dbReference>
<comment type="caution">
    <text evidence="5">The sequence shown here is derived from an EMBL/GenBank/DDBJ whole genome shotgun (WGS) entry which is preliminary data.</text>
</comment>
<sequence>MKIENCPEYSGLKIKKMNNEINIENIIEKIIAWFKKIFERRFLLYKSLSLLAAVALISSAGFFAWNHFRGGESEAQAGWYNDSWSRRLKITIDNTKVSADLTNFPVLISTTTTQLATYARTDGKDIIFTDNTGMKLDREIERYTSGTGELVTWVKVPTIYNQADTILYMYYGNPSYSVATSAGAASAWDSNFKMVQHLPNGTTLSANDSTANGLNSTSISAPTAGAGKTDGGGVFDGTDDYISIGDNSAFSVSAFTVSLWVNFSGFSGTDLLAGRNAEYWLGYDWAAAGCTAGKLCFCGYGGSSWGCASGTTGPGAGTWYYVTGVHSGSNTYIYVNGTLEGGPVADTPVSDGANPFDIGSFSGAASSYATNGIIDEVRFSNGIRSAEWIQTEYNTQNSPSTFVAWGSTESGGGPVAYWSFDEGYASTTYDRIGTNNGTLVSNTTWVDGKFGKALSFDGTDDYVNVADNSIFSPSALTLSAWIKMNTLGSQDIIVGKGSEYWIGYNFTDINCTANRFGFGVYASASWTCASGLNQPTAGQWSHLIGVHDGSNIYLYVNGVKESGPIAKSSVTDQTYTFGIGSFSSGPTTYATNAVIDEVKFYNRALTSTEITALYAAGSSPSGQGVSATLGNVTIGNKYGDDGVTDSLVGYYKMDESSWGTVIDSSGLNNSGAATNATSTTDQTKYGRAGGFDGTGDYVQVTDAASLDVTNLTITAWIRARALGGRIVDKITAATLNDGYMLDTNGSKLRFCGASCVSAGTTLSAATWYQAAVTYDGTNATFYVNGVPDGSGAVASVPTNAVNLRLGADSAAANGFNGYLDNIKIYNRALTENEVMREYVSGPGPVGYWRFEEQTGTTAYDLSGNFNTGTLTNGPVWIAGGKVGGALKFDGSSNYFTAADSPTLDITTAVTIEFWFKRTAAGVQTSVGKFNTTGSQMSYLLQVHTDNTIYWCISSTGANNNYFTSTQTITNTNWNHLVGTFNTGTYKVYLNGNEMAGTPPATPSTSIFNSTATFENRYNASNYNSGLLDEVRIYNYARSAAQIAYDYNGGGPVGYWKFDEGYASTTYDGSGYSHNGTLMDNTLWTLNGKFGKALSFDGTNDYVTVDDNDTLDLAGDYAIEFWVKRTAATAGYDGILDKMPSATGWAVLFDSSNLNKLVFWIDNSPKLTGTTQLTQDAWYHVAIVKNGSNGTMYFNSAVEATSNAMAAPTATVRALWFGRYDSSPYSPPMILDEVKIYSYARTPEEIKADYAAGGSASGKGAAVTLGSKRNAQSVWDDGGFGGAAPVGYWRFEEQSGTTAYDLSGNLNTGTIYNALWKATGKVGGGMYFDGSGDYISAGNSDSLDLSSTDFTIDFWVYPASSAAYLGIISKANSSYIGTFRISNNSGNLHVLTAYTSSTYVNGDLVALTLNSWQHIVVRRTGNTVEAYKNGVKSATTLSLASSLWNGTDNVVIGRLAASQDAYYLNGSVDEVKIYNYARSQAQIAYDYNGGKPLAQWKFDEGQGGIAYDASGNGNNGTIYPGTGGTNTSTSTMWSNGTSGKINSALSFDGTDDYVNVGDINYLDGTGAFTVSAWAYPESLPSYGQVWVKSVNETNYINTGLYGASQNLYAAISNGTNEWGYTTSNPISVGNWHYITTVFDGSGATNSDKLKIYVNGVKQTLTFSGTIDSTTPSNSANFIVASSNYWDGLIDDVRIYNYARTAEQVREDYNNGGGAVKF</sequence>
<accession>A0A1F5SLZ0</accession>
<dbReference type="SUPFAM" id="SSF49899">
    <property type="entry name" value="Concanavalin A-like lectins/glucanases"/>
    <property type="match status" value="7"/>
</dbReference>
<dbReference type="STRING" id="1797995.A2242_02775"/>
<dbReference type="Pfam" id="PF10102">
    <property type="entry name" value="DUF2341"/>
    <property type="match status" value="1"/>
</dbReference>
<keyword evidence="1" id="KW-0732">Signal</keyword>
<keyword evidence="3" id="KW-0812">Transmembrane</keyword>
<protein>
    <recommendedName>
        <fullName evidence="4">LamG-like jellyroll fold domain-containing protein</fullName>
    </recommendedName>
</protein>
<feature type="domain" description="LamG-like jellyroll fold" evidence="4">
    <location>
        <begin position="1565"/>
        <end position="1701"/>
    </location>
</feature>
<dbReference type="SMART" id="SM00560">
    <property type="entry name" value="LamGL"/>
    <property type="match status" value="6"/>
</dbReference>
<feature type="transmembrane region" description="Helical" evidence="3">
    <location>
        <begin position="43"/>
        <end position="65"/>
    </location>
</feature>
<evidence type="ECO:0000259" key="4">
    <source>
        <dbReference type="SMART" id="SM00560"/>
    </source>
</evidence>
<proteinExistence type="predicted"/>
<dbReference type="Pfam" id="PF13385">
    <property type="entry name" value="Laminin_G_3"/>
    <property type="match status" value="7"/>
</dbReference>
<reference evidence="5 6" key="1">
    <citation type="journal article" date="2016" name="Nat. Commun.">
        <title>Thousands of microbial genomes shed light on interconnected biogeochemical processes in an aquifer system.</title>
        <authorList>
            <person name="Anantharaman K."/>
            <person name="Brown C.T."/>
            <person name="Hug L.A."/>
            <person name="Sharon I."/>
            <person name="Castelle C.J."/>
            <person name="Probst A.J."/>
            <person name="Thomas B.C."/>
            <person name="Singh A."/>
            <person name="Wilkins M.J."/>
            <person name="Karaoz U."/>
            <person name="Brodie E.L."/>
            <person name="Williams K.H."/>
            <person name="Hubbard S.S."/>
            <person name="Banfield J.F."/>
        </authorList>
    </citation>
    <scope>NUCLEOTIDE SEQUENCE [LARGE SCALE GENOMIC DNA]</scope>
</reference>
<evidence type="ECO:0000313" key="5">
    <source>
        <dbReference type="EMBL" id="OGF27728.1"/>
    </source>
</evidence>
<dbReference type="PANTHER" id="PTHR42535">
    <property type="entry name" value="OOKINETE PROTEIN, PUTATIVE-RELATED"/>
    <property type="match status" value="1"/>
</dbReference>
<keyword evidence="2" id="KW-1015">Disulfide bond</keyword>
<dbReference type="InterPro" id="IPR006558">
    <property type="entry name" value="LamG-like"/>
</dbReference>
<dbReference type="Proteomes" id="UP000178925">
    <property type="component" value="Unassembled WGS sequence"/>
</dbReference>